<evidence type="ECO:0000313" key="3">
    <source>
        <dbReference type="Proteomes" id="UP001596473"/>
    </source>
</evidence>
<reference evidence="3" key="1">
    <citation type="journal article" date="2019" name="Int. J. Syst. Evol. Microbiol.">
        <title>The Global Catalogue of Microorganisms (GCM) 10K type strain sequencing project: providing services to taxonomists for standard genome sequencing and annotation.</title>
        <authorList>
            <consortium name="The Broad Institute Genomics Platform"/>
            <consortium name="The Broad Institute Genome Sequencing Center for Infectious Disease"/>
            <person name="Wu L."/>
            <person name="Ma J."/>
        </authorList>
    </citation>
    <scope>NUCLEOTIDE SEQUENCE [LARGE SCALE GENOMIC DNA]</scope>
    <source>
        <strain evidence="3">CCUG 62945</strain>
    </source>
</reference>
<dbReference type="InterPro" id="IPR021880">
    <property type="entry name" value="DUF3489"/>
</dbReference>
<accession>A0ABW2R2M6</accession>
<proteinExistence type="predicted"/>
<dbReference type="EMBL" id="JBHTBQ010000044">
    <property type="protein sequence ID" value="MFC7422074.1"/>
    <property type="molecule type" value="Genomic_DNA"/>
</dbReference>
<gene>
    <name evidence="2" type="ORF">ACFQNF_19630</name>
</gene>
<evidence type="ECO:0000313" key="2">
    <source>
        <dbReference type="EMBL" id="MFC7422074.1"/>
    </source>
</evidence>
<dbReference type="Proteomes" id="UP001596473">
    <property type="component" value="Unassembled WGS sequence"/>
</dbReference>
<comment type="caution">
    <text evidence="2">The sequence shown here is derived from an EMBL/GenBank/DDBJ whole genome shotgun (WGS) entry which is preliminary data.</text>
</comment>
<sequence>MITLTATQHAVLSHAIQNTADKLEWFPAKVQGIIRQRVVNGLLNRGLISADGLVTDAAYQALGLTRLEMELAPSPVSEAPVEGTKPAQTATETRRRENSKQAIVIRMLQRPEGATVEQLQAATGWLPHTVRSVFYGTLSKKLGLIIESDKAAGGKRVYHLT</sequence>
<feature type="region of interest" description="Disordered" evidence="1">
    <location>
        <begin position="75"/>
        <end position="100"/>
    </location>
</feature>
<name>A0ABW2R2M6_9NEIS</name>
<protein>
    <submittedName>
        <fullName evidence="2">DUF3489 domain-containing protein</fullName>
    </submittedName>
</protein>
<organism evidence="2 3">
    <name type="scientific">Iodobacter arcticus</name>
    <dbReference type="NCBI Taxonomy" id="590593"/>
    <lineage>
        <taxon>Bacteria</taxon>
        <taxon>Pseudomonadati</taxon>
        <taxon>Pseudomonadota</taxon>
        <taxon>Betaproteobacteria</taxon>
        <taxon>Neisseriales</taxon>
        <taxon>Chitinibacteraceae</taxon>
        <taxon>Iodobacter</taxon>
    </lineage>
</organism>
<dbReference type="RefSeq" id="WP_380189864.1">
    <property type="nucleotide sequence ID" value="NZ_JBHTBQ010000044.1"/>
</dbReference>
<keyword evidence="3" id="KW-1185">Reference proteome</keyword>
<dbReference type="Pfam" id="PF11994">
    <property type="entry name" value="DUF3489"/>
    <property type="match status" value="1"/>
</dbReference>
<evidence type="ECO:0000256" key="1">
    <source>
        <dbReference type="SAM" id="MobiDB-lite"/>
    </source>
</evidence>